<dbReference type="Proteomes" id="UP000680038">
    <property type="component" value="Unassembled WGS sequence"/>
</dbReference>
<keyword evidence="3" id="KW-1185">Reference proteome</keyword>
<proteinExistence type="predicted"/>
<feature type="chain" id="PRO_5037575968" description="Outer membrane protein beta-barrel domain-containing protein" evidence="1">
    <location>
        <begin position="21"/>
        <end position="228"/>
    </location>
</feature>
<reference evidence="2" key="1">
    <citation type="submission" date="2021-04" db="EMBL/GenBank/DDBJ databases">
        <authorList>
            <person name="Rodrigo-Torres L."/>
            <person name="Arahal R. D."/>
            <person name="Lucena T."/>
        </authorList>
    </citation>
    <scope>NUCLEOTIDE SEQUENCE</scope>
    <source>
        <strain evidence="2">CECT 9275</strain>
    </source>
</reference>
<gene>
    <name evidence="2" type="ORF">DYBT9275_05636</name>
</gene>
<feature type="signal peptide" evidence="1">
    <location>
        <begin position="1"/>
        <end position="20"/>
    </location>
</feature>
<evidence type="ECO:0000256" key="1">
    <source>
        <dbReference type="SAM" id="SignalP"/>
    </source>
</evidence>
<name>A0A916JHY0_9BACT</name>
<organism evidence="2 3">
    <name type="scientific">Dyadobacter helix</name>
    <dbReference type="NCBI Taxonomy" id="2822344"/>
    <lineage>
        <taxon>Bacteria</taxon>
        <taxon>Pseudomonadati</taxon>
        <taxon>Bacteroidota</taxon>
        <taxon>Cytophagia</taxon>
        <taxon>Cytophagales</taxon>
        <taxon>Spirosomataceae</taxon>
        <taxon>Dyadobacter</taxon>
    </lineage>
</organism>
<evidence type="ECO:0000313" key="3">
    <source>
        <dbReference type="Proteomes" id="UP000680038"/>
    </source>
</evidence>
<evidence type="ECO:0008006" key="4">
    <source>
        <dbReference type="Google" id="ProtNLM"/>
    </source>
</evidence>
<accession>A0A916JHY0</accession>
<protein>
    <recommendedName>
        <fullName evidence="4">Outer membrane protein beta-barrel domain-containing protein</fullName>
    </recommendedName>
</protein>
<evidence type="ECO:0000313" key="2">
    <source>
        <dbReference type="EMBL" id="CAG5016789.1"/>
    </source>
</evidence>
<dbReference type="EMBL" id="CAJRAF010000004">
    <property type="protein sequence ID" value="CAG5016789.1"/>
    <property type="molecule type" value="Genomic_DNA"/>
</dbReference>
<keyword evidence="1" id="KW-0732">Signal</keyword>
<sequence length="228" mass="25395">MKNSVLAILFFLSVSTSISAQSLSRVTSGIDLGFGYDYDKKISVPAVTYHQELSLRNFSWFNIGWGVRTSGYYAGRTDLIPKNTALSGDTLKFGKVTSNSVSFLLGANVRLWHFEIGANTDIFGVTFGARRRGLYTSSRLGGAGEEYYNAYVKSTPTAVHALPLLLDKQAGQSEIYLRYWITPRIGVKFAYIHGRTTYVSEVKLNNDQKRFSTTYGVPYVALSFPIFN</sequence>
<dbReference type="AlphaFoldDB" id="A0A916JHY0"/>
<dbReference type="RefSeq" id="WP_215242000.1">
    <property type="nucleotide sequence ID" value="NZ_CAJRAF010000004.1"/>
</dbReference>
<comment type="caution">
    <text evidence="2">The sequence shown here is derived from an EMBL/GenBank/DDBJ whole genome shotgun (WGS) entry which is preliminary data.</text>
</comment>